<evidence type="ECO:0000256" key="5">
    <source>
        <dbReference type="ARBA" id="ARBA00050612"/>
    </source>
</evidence>
<evidence type="ECO:0000256" key="4">
    <source>
        <dbReference type="ARBA" id="ARBA00022679"/>
    </source>
</evidence>
<evidence type="ECO:0000256" key="6">
    <source>
        <dbReference type="ARBA" id="ARBA00060793"/>
    </source>
</evidence>
<dbReference type="NCBIfam" id="NF004685">
    <property type="entry name" value="PRK06029.1"/>
    <property type="match status" value="1"/>
</dbReference>
<dbReference type="HAMAP" id="MF_01984">
    <property type="entry name" value="ubiX_pad"/>
    <property type="match status" value="1"/>
</dbReference>
<reference evidence="9 10" key="1">
    <citation type="submission" date="2019-02" db="EMBL/GenBank/DDBJ databases">
        <title>Closed genome of Sporomusa termitida DSM 4440.</title>
        <authorList>
            <person name="Poehlein A."/>
            <person name="Daniel R."/>
        </authorList>
    </citation>
    <scope>NUCLEOTIDE SEQUENCE [LARGE SCALE GENOMIC DNA]</scope>
    <source>
        <strain evidence="9 10">DSM 4440</strain>
    </source>
</reference>
<comment type="similarity">
    <text evidence="6 7">Belongs to the UbiX/PAD1 family.</text>
</comment>
<feature type="binding site" evidence="7">
    <location>
        <begin position="86"/>
        <end position="89"/>
    </location>
    <ligand>
        <name>FMN</name>
        <dbReference type="ChEBI" id="CHEBI:58210"/>
    </ligand>
</feature>
<evidence type="ECO:0000256" key="2">
    <source>
        <dbReference type="ARBA" id="ARBA00022630"/>
    </source>
</evidence>
<organism evidence="9 10">
    <name type="scientific">Sporomusa termitida</name>
    <dbReference type="NCBI Taxonomy" id="2377"/>
    <lineage>
        <taxon>Bacteria</taxon>
        <taxon>Bacillati</taxon>
        <taxon>Bacillota</taxon>
        <taxon>Negativicutes</taxon>
        <taxon>Selenomonadales</taxon>
        <taxon>Sporomusaceae</taxon>
        <taxon>Sporomusa</taxon>
    </lineage>
</organism>
<dbReference type="EMBL" id="CP036259">
    <property type="protein sequence ID" value="QDR81766.1"/>
    <property type="molecule type" value="Genomic_DNA"/>
</dbReference>
<evidence type="ECO:0000256" key="3">
    <source>
        <dbReference type="ARBA" id="ARBA00022643"/>
    </source>
</evidence>
<dbReference type="FunFam" id="3.40.50.1950:FF:000001">
    <property type="entry name" value="Flavin prenyltransferase UbiX"/>
    <property type="match status" value="1"/>
</dbReference>
<feature type="binding site" evidence="7">
    <location>
        <position position="35"/>
    </location>
    <ligand>
        <name>FMN</name>
        <dbReference type="ChEBI" id="CHEBI:58210"/>
    </ligand>
</feature>
<dbReference type="AlphaFoldDB" id="A0A517DWZ0"/>
<feature type="binding site" evidence="7">
    <location>
        <position position="121"/>
    </location>
    <ligand>
        <name>FMN</name>
        <dbReference type="ChEBI" id="CHEBI:58210"/>
    </ligand>
</feature>
<dbReference type="PANTHER" id="PTHR43374:SF1">
    <property type="entry name" value="FLAVIN PRENYLTRANSFERASE PAD1, MITOCHONDRIAL"/>
    <property type="match status" value="1"/>
</dbReference>
<feature type="domain" description="Flavoprotein" evidence="8">
    <location>
        <begin position="1"/>
        <end position="171"/>
    </location>
</feature>
<keyword evidence="4 7" id="KW-0808">Transferase</keyword>
<protein>
    <recommendedName>
        <fullName evidence="7">Flavin prenyltransferase UbiX</fullName>
        <ecNumber evidence="7">2.5.1.129</ecNumber>
    </recommendedName>
</protein>
<evidence type="ECO:0000313" key="10">
    <source>
        <dbReference type="Proteomes" id="UP000320776"/>
    </source>
</evidence>
<gene>
    <name evidence="9" type="primary">bsdB_2</name>
    <name evidence="7" type="synonym">ubiX</name>
    <name evidence="9" type="ORF">SPTER_31780</name>
</gene>
<comment type="function">
    <text evidence="7">Flavin prenyltransferase that catalyzes the synthesis of the prenylated FMN cofactor (prenyl-FMN) for 4-hydroxy-3-polyprenylbenzoic acid decarboxylase UbiD. The prenyltransferase is metal-independent and links a dimethylallyl moiety from dimethylallyl monophosphate (DMAP) to the flavin N5 and C6 atoms of FMN.</text>
</comment>
<evidence type="ECO:0000256" key="1">
    <source>
        <dbReference type="ARBA" id="ARBA00022602"/>
    </source>
</evidence>
<dbReference type="RefSeq" id="WP_144351222.1">
    <property type="nucleotide sequence ID" value="NZ_CP036259.1"/>
</dbReference>
<dbReference type="EC" id="2.5.1.129" evidence="7"/>
<dbReference type="InterPro" id="IPR004507">
    <property type="entry name" value="UbiX-like"/>
</dbReference>
<keyword evidence="2 7" id="KW-0285">Flavoprotein</keyword>
<keyword evidence="3 7" id="KW-0288">FMN</keyword>
<dbReference type="InterPro" id="IPR036551">
    <property type="entry name" value="Flavin_trans-like"/>
</dbReference>
<evidence type="ECO:0000259" key="8">
    <source>
        <dbReference type="Pfam" id="PF02441"/>
    </source>
</evidence>
<dbReference type="InterPro" id="IPR003382">
    <property type="entry name" value="Flavoprotein"/>
</dbReference>
<feature type="binding site" evidence="7">
    <location>
        <begin position="9"/>
        <end position="11"/>
    </location>
    <ligand>
        <name>FMN</name>
        <dbReference type="ChEBI" id="CHEBI:58210"/>
    </ligand>
</feature>
<dbReference type="GO" id="GO:0016831">
    <property type="term" value="F:carboxy-lyase activity"/>
    <property type="evidence" value="ECO:0007669"/>
    <property type="project" value="TreeGrafter"/>
</dbReference>
<dbReference type="NCBIfam" id="TIGR00421">
    <property type="entry name" value="ubiX_pad"/>
    <property type="match status" value="1"/>
</dbReference>
<comment type="catalytic activity">
    <reaction evidence="5 7">
        <text>dimethylallyl phosphate + FMNH2 = prenylated FMNH2 + phosphate</text>
        <dbReference type="Rhea" id="RHEA:37743"/>
        <dbReference type="ChEBI" id="CHEBI:43474"/>
        <dbReference type="ChEBI" id="CHEBI:57618"/>
        <dbReference type="ChEBI" id="CHEBI:87467"/>
        <dbReference type="ChEBI" id="CHEBI:88052"/>
        <dbReference type="EC" id="2.5.1.129"/>
    </reaction>
</comment>
<keyword evidence="10" id="KW-1185">Reference proteome</keyword>
<dbReference type="Gene3D" id="3.40.50.1950">
    <property type="entry name" value="Flavin prenyltransferase-like"/>
    <property type="match status" value="1"/>
</dbReference>
<dbReference type="SUPFAM" id="SSF52507">
    <property type="entry name" value="Homo-oligomeric flavin-containing Cys decarboxylases, HFCD"/>
    <property type="match status" value="1"/>
</dbReference>
<dbReference type="Pfam" id="PF02441">
    <property type="entry name" value="Flavoprotein"/>
    <property type="match status" value="1"/>
</dbReference>
<evidence type="ECO:0000313" key="9">
    <source>
        <dbReference type="EMBL" id="QDR81766.1"/>
    </source>
</evidence>
<dbReference type="KEGG" id="sted:SPTER_31780"/>
<name>A0A517DWZ0_9FIRM</name>
<sequence length="184" mass="20097">MKLIVGVSGATGIVYAIRLLEVLKQAQVEVHLVLSDWAVYNLACETDKSLEELQGLACVTYGNKELDAAIASGSFLTDGMMIVPCSMKSLAAIAHGYSDSLIVRAADVMLKEKRKLVLVPRETPLSRIHLTNMLLADQAGAIIMPPMPAFYHRPQTIEDIINHTVARILDHFGLASGLTKRWGQ</sequence>
<dbReference type="GO" id="GO:0106141">
    <property type="term" value="F:flavin prenyltransferase activity"/>
    <property type="evidence" value="ECO:0007669"/>
    <property type="project" value="UniProtKB-EC"/>
</dbReference>
<evidence type="ECO:0000256" key="7">
    <source>
        <dbReference type="HAMAP-Rule" id="MF_01984"/>
    </source>
</evidence>
<dbReference type="PANTHER" id="PTHR43374">
    <property type="entry name" value="FLAVIN PRENYLTRANSFERASE"/>
    <property type="match status" value="1"/>
</dbReference>
<keyword evidence="1 7" id="KW-0637">Prenyltransferase</keyword>
<comment type="caution">
    <text evidence="7">Lacks conserved residue(s) required for the propagation of feature annotation.</text>
</comment>
<feature type="binding site" evidence="7">
    <location>
        <position position="151"/>
    </location>
    <ligand>
        <name>dimethylallyl phosphate</name>
        <dbReference type="ChEBI" id="CHEBI:88052"/>
    </ligand>
</feature>
<dbReference type="Proteomes" id="UP000320776">
    <property type="component" value="Chromosome"/>
</dbReference>
<proteinExistence type="inferred from homology"/>
<dbReference type="OrthoDB" id="9781577at2"/>
<accession>A0A517DWZ0</accession>
<feature type="binding site" evidence="7">
    <location>
        <position position="167"/>
    </location>
    <ligand>
        <name>dimethylallyl phosphate</name>
        <dbReference type="ChEBI" id="CHEBI:88052"/>
    </ligand>
</feature>